<accession>A0AAW4L7M9</accession>
<dbReference type="RefSeq" id="WP_214171346.1">
    <property type="nucleotide sequence ID" value="NZ_JAHCVJ010000003.1"/>
</dbReference>
<gene>
    <name evidence="4" type="ORF">KI809_09765</name>
</gene>
<organism evidence="4 5">
    <name type="scientific">Geoanaerobacter pelophilus</name>
    <dbReference type="NCBI Taxonomy" id="60036"/>
    <lineage>
        <taxon>Bacteria</taxon>
        <taxon>Pseudomonadati</taxon>
        <taxon>Thermodesulfobacteriota</taxon>
        <taxon>Desulfuromonadia</taxon>
        <taxon>Geobacterales</taxon>
        <taxon>Geobacteraceae</taxon>
        <taxon>Geoanaerobacter</taxon>
    </lineage>
</organism>
<comment type="caution">
    <text evidence="4">The sequence shown here is derived from an EMBL/GenBank/DDBJ whole genome shotgun (WGS) entry which is preliminary data.</text>
</comment>
<keyword evidence="1 2" id="KW-0732">Signal</keyword>
<feature type="domain" description="SbsA Ig-like" evidence="3">
    <location>
        <begin position="31"/>
        <end position="136"/>
    </location>
</feature>
<feature type="domain" description="SbsA Ig-like" evidence="3">
    <location>
        <begin position="141"/>
        <end position="241"/>
    </location>
</feature>
<keyword evidence="5" id="KW-1185">Reference proteome</keyword>
<feature type="signal peptide" evidence="2">
    <location>
        <begin position="1"/>
        <end position="19"/>
    </location>
</feature>
<dbReference type="Pfam" id="PF13205">
    <property type="entry name" value="Big_5"/>
    <property type="match status" value="3"/>
</dbReference>
<dbReference type="Proteomes" id="UP000811899">
    <property type="component" value="Unassembled WGS sequence"/>
</dbReference>
<dbReference type="EMBL" id="JAHCVJ010000003">
    <property type="protein sequence ID" value="MBT0664585.1"/>
    <property type="molecule type" value="Genomic_DNA"/>
</dbReference>
<dbReference type="PROSITE" id="PS51257">
    <property type="entry name" value="PROKAR_LIPOPROTEIN"/>
    <property type="match status" value="1"/>
</dbReference>
<evidence type="ECO:0000256" key="2">
    <source>
        <dbReference type="SAM" id="SignalP"/>
    </source>
</evidence>
<dbReference type="InterPro" id="IPR032812">
    <property type="entry name" value="SbsA_Ig"/>
</dbReference>
<feature type="domain" description="SbsA Ig-like" evidence="3">
    <location>
        <begin position="248"/>
        <end position="344"/>
    </location>
</feature>
<evidence type="ECO:0000313" key="4">
    <source>
        <dbReference type="EMBL" id="MBT0664585.1"/>
    </source>
</evidence>
<protein>
    <submittedName>
        <fullName evidence="4">Ig-like domain-containing protein</fullName>
    </submittedName>
</protein>
<dbReference type="AlphaFoldDB" id="A0AAW4L7M9"/>
<feature type="chain" id="PRO_5043800755" evidence="2">
    <location>
        <begin position="20"/>
        <end position="346"/>
    </location>
</feature>
<evidence type="ECO:0000313" key="5">
    <source>
        <dbReference type="Proteomes" id="UP000811899"/>
    </source>
</evidence>
<dbReference type="InterPro" id="IPR014755">
    <property type="entry name" value="Cu-Rt/internalin_Ig-like"/>
</dbReference>
<evidence type="ECO:0000259" key="3">
    <source>
        <dbReference type="Pfam" id="PF13205"/>
    </source>
</evidence>
<sequence length="346" mass="35803">MRKICCLWMLLLVSGCGGGGGGSPSQNVGVDTTKPAITYAAPANRDTSVGTNSTITVSFSEAMNPATINSNTFTVSAPDGSKVSAAVVYDADNRIAQFKPAAAMNPNTVYTVAVDHEVTDQAGNAMGTSYSWAFTTESAADTTAPMVISHSPQGNDVPVNSQIAAVLSEAVDPATLTAATFTISGNGNAITGNVTLVGTTAIFTPGSSLTANTSYTATLTTGVKDLAGNGMTAGYSWSFTTRSSAAPDTVAPRIISTNPADDAQNVPLNASIVILFDKPIYPILLGLVDGIPTKTVITYNPDLTTEIRIIPTQDLRPGGTYRSRIAPKDLSGNQIATYTWEFSTVP</sequence>
<name>A0AAW4L7M9_9BACT</name>
<dbReference type="Gene3D" id="2.60.40.1220">
    <property type="match status" value="2"/>
</dbReference>
<reference evidence="4 5" key="1">
    <citation type="submission" date="2021-05" db="EMBL/GenBank/DDBJ databases">
        <title>The draft genome of Geobacter pelophilus DSM 12255.</title>
        <authorList>
            <person name="Xu Z."/>
            <person name="Masuda Y."/>
            <person name="Itoh H."/>
            <person name="Senoo K."/>
        </authorList>
    </citation>
    <scope>NUCLEOTIDE SEQUENCE [LARGE SCALE GENOMIC DNA]</scope>
    <source>
        <strain evidence="4 5">DSM 12255</strain>
    </source>
</reference>
<proteinExistence type="predicted"/>
<evidence type="ECO:0000256" key="1">
    <source>
        <dbReference type="ARBA" id="ARBA00022729"/>
    </source>
</evidence>